<name>A0A437JA09_9SPHN</name>
<evidence type="ECO:0000313" key="5">
    <source>
        <dbReference type="EMBL" id="RVT42325.1"/>
    </source>
</evidence>
<dbReference type="OrthoDB" id="8638122at2"/>
<dbReference type="Gene3D" id="1.20.120.530">
    <property type="entry name" value="GntR ligand-binding domain-like"/>
    <property type="match status" value="1"/>
</dbReference>
<evidence type="ECO:0000313" key="6">
    <source>
        <dbReference type="Proteomes" id="UP000282977"/>
    </source>
</evidence>
<evidence type="ECO:0000259" key="4">
    <source>
        <dbReference type="PROSITE" id="PS50949"/>
    </source>
</evidence>
<dbReference type="Proteomes" id="UP000282977">
    <property type="component" value="Unassembled WGS sequence"/>
</dbReference>
<dbReference type="PANTHER" id="PTHR43537">
    <property type="entry name" value="TRANSCRIPTIONAL REGULATOR, GNTR FAMILY"/>
    <property type="match status" value="1"/>
</dbReference>
<accession>A0A437JA09</accession>
<dbReference type="InterPro" id="IPR036390">
    <property type="entry name" value="WH_DNA-bd_sf"/>
</dbReference>
<organism evidence="5 6">
    <name type="scientific">Sphingobium algorifonticola</name>
    <dbReference type="NCBI Taxonomy" id="2008318"/>
    <lineage>
        <taxon>Bacteria</taxon>
        <taxon>Pseudomonadati</taxon>
        <taxon>Pseudomonadota</taxon>
        <taxon>Alphaproteobacteria</taxon>
        <taxon>Sphingomonadales</taxon>
        <taxon>Sphingomonadaceae</taxon>
        <taxon>Sphingobium</taxon>
    </lineage>
</organism>
<keyword evidence="2" id="KW-0238">DNA-binding</keyword>
<protein>
    <submittedName>
        <fullName evidence="5">FCD domain-containing protein</fullName>
    </submittedName>
</protein>
<dbReference type="SUPFAM" id="SSF46785">
    <property type="entry name" value="Winged helix' DNA-binding domain"/>
    <property type="match status" value="1"/>
</dbReference>
<dbReference type="GO" id="GO:0003677">
    <property type="term" value="F:DNA binding"/>
    <property type="evidence" value="ECO:0007669"/>
    <property type="project" value="UniProtKB-KW"/>
</dbReference>
<dbReference type="InterPro" id="IPR036388">
    <property type="entry name" value="WH-like_DNA-bd_sf"/>
</dbReference>
<dbReference type="AlphaFoldDB" id="A0A437JA09"/>
<keyword evidence="1" id="KW-0805">Transcription regulation</keyword>
<evidence type="ECO:0000256" key="3">
    <source>
        <dbReference type="ARBA" id="ARBA00023163"/>
    </source>
</evidence>
<dbReference type="GO" id="GO:0003700">
    <property type="term" value="F:DNA-binding transcription factor activity"/>
    <property type="evidence" value="ECO:0007669"/>
    <property type="project" value="InterPro"/>
</dbReference>
<sequence>MTAYISSAPRLPEDHGAAANAAEGLRNDILNGTLKPGDRLRFEGLRAGTGASMGALREALTRLETEGLVRSDAGRGFAVAPASMRDLEDIERLRLNLEIKALRSSLEQGDDHWEAALISAYHLVARIEERAEEDRSLLDNIWDARHRDFHFALLSACDSPWTLHFCRLLFDQCQRYQRLTTTLDHSPLLKRNEHQALLEAALDRRTDEACDLLAHHIRGTRHALRANPGPGIEF</sequence>
<dbReference type="InterPro" id="IPR008920">
    <property type="entry name" value="TF_FadR/GntR_C"/>
</dbReference>
<dbReference type="SMART" id="SM00895">
    <property type="entry name" value="FCD"/>
    <property type="match status" value="1"/>
</dbReference>
<reference evidence="5 6" key="1">
    <citation type="submission" date="2019-01" db="EMBL/GenBank/DDBJ databases">
        <authorList>
            <person name="Chen W.-M."/>
        </authorList>
    </citation>
    <scope>NUCLEOTIDE SEQUENCE [LARGE SCALE GENOMIC DNA]</scope>
    <source>
        <strain evidence="5 6">TLA-22</strain>
    </source>
</reference>
<dbReference type="EMBL" id="RZUL01000002">
    <property type="protein sequence ID" value="RVT42325.1"/>
    <property type="molecule type" value="Genomic_DNA"/>
</dbReference>
<comment type="caution">
    <text evidence="5">The sequence shown here is derived from an EMBL/GenBank/DDBJ whole genome shotgun (WGS) entry which is preliminary data.</text>
</comment>
<keyword evidence="6" id="KW-1185">Reference proteome</keyword>
<keyword evidence="3" id="KW-0804">Transcription</keyword>
<dbReference type="RefSeq" id="WP_127690501.1">
    <property type="nucleotide sequence ID" value="NZ_RZUL01000002.1"/>
</dbReference>
<dbReference type="Pfam" id="PF07729">
    <property type="entry name" value="FCD"/>
    <property type="match status" value="1"/>
</dbReference>
<proteinExistence type="predicted"/>
<evidence type="ECO:0000256" key="1">
    <source>
        <dbReference type="ARBA" id="ARBA00023015"/>
    </source>
</evidence>
<dbReference type="Gene3D" id="1.10.10.10">
    <property type="entry name" value="Winged helix-like DNA-binding domain superfamily/Winged helix DNA-binding domain"/>
    <property type="match status" value="1"/>
</dbReference>
<dbReference type="SUPFAM" id="SSF48008">
    <property type="entry name" value="GntR ligand-binding domain-like"/>
    <property type="match status" value="1"/>
</dbReference>
<feature type="domain" description="HTH gntR-type" evidence="4">
    <location>
        <begin position="15"/>
        <end position="82"/>
    </location>
</feature>
<dbReference type="InterPro" id="IPR011711">
    <property type="entry name" value="GntR_C"/>
</dbReference>
<dbReference type="InterPro" id="IPR000524">
    <property type="entry name" value="Tscrpt_reg_HTH_GntR"/>
</dbReference>
<dbReference type="SMART" id="SM00345">
    <property type="entry name" value="HTH_GNTR"/>
    <property type="match status" value="1"/>
</dbReference>
<evidence type="ECO:0000256" key="2">
    <source>
        <dbReference type="ARBA" id="ARBA00023125"/>
    </source>
</evidence>
<gene>
    <name evidence="5" type="ORF">ENE74_09030</name>
</gene>
<dbReference type="Pfam" id="PF00392">
    <property type="entry name" value="GntR"/>
    <property type="match status" value="1"/>
</dbReference>
<dbReference type="PROSITE" id="PS50949">
    <property type="entry name" value="HTH_GNTR"/>
    <property type="match status" value="1"/>
</dbReference>
<dbReference type="PANTHER" id="PTHR43537:SF20">
    <property type="entry name" value="HTH-TYPE TRANSCRIPTIONAL REPRESSOR GLAR"/>
    <property type="match status" value="1"/>
</dbReference>